<sequence length="300" mass="32916">MARKKTKLAYIANDAARRITLRKRRHGLLKKVYELSVLCNVPACAIIYSPQETEPEVWPSTGEAAELLNRFNATEGLGKENNMMNQEKFLLKQIEKLRGQVSRIMADNDDLAGEILLLQCMVGRSVCDLGTDELGLVGRAVGRRIEAVESRILMLRSNEVETQTLPLLLPAPAMDEAAEARILMLRSSEVETQALPLLLPAPAMNEAAEARILMLRSSEVETQALPPLLPAPALDEAMQDRILMLRSSEVETQALPLLLPAPAMEETVVGGVDGWTDGVFGWDDGLFSGCSNLFQPDLGV</sequence>
<dbReference type="PROSITE" id="PS50066">
    <property type="entry name" value="MADS_BOX_2"/>
    <property type="match status" value="1"/>
</dbReference>
<dbReference type="InterPro" id="IPR036879">
    <property type="entry name" value="TF_MADSbox_sf"/>
</dbReference>
<dbReference type="SMART" id="SM00432">
    <property type="entry name" value="MADS"/>
    <property type="match status" value="1"/>
</dbReference>
<evidence type="ECO:0000256" key="2">
    <source>
        <dbReference type="ARBA" id="ARBA00023015"/>
    </source>
</evidence>
<name>A0A2I0W3U2_9ASPA</name>
<organism evidence="7 8">
    <name type="scientific">Dendrobium catenatum</name>
    <dbReference type="NCBI Taxonomy" id="906689"/>
    <lineage>
        <taxon>Eukaryota</taxon>
        <taxon>Viridiplantae</taxon>
        <taxon>Streptophyta</taxon>
        <taxon>Embryophyta</taxon>
        <taxon>Tracheophyta</taxon>
        <taxon>Spermatophyta</taxon>
        <taxon>Magnoliopsida</taxon>
        <taxon>Liliopsida</taxon>
        <taxon>Asparagales</taxon>
        <taxon>Orchidaceae</taxon>
        <taxon>Epidendroideae</taxon>
        <taxon>Malaxideae</taxon>
        <taxon>Dendrobiinae</taxon>
        <taxon>Dendrobium</taxon>
    </lineage>
</organism>
<evidence type="ECO:0000313" key="8">
    <source>
        <dbReference type="Proteomes" id="UP000233837"/>
    </source>
</evidence>
<evidence type="ECO:0000256" key="1">
    <source>
        <dbReference type="ARBA" id="ARBA00004123"/>
    </source>
</evidence>
<keyword evidence="5" id="KW-0539">Nucleus</keyword>
<keyword evidence="2" id="KW-0805">Transcription regulation</keyword>
<dbReference type="InterPro" id="IPR033897">
    <property type="entry name" value="SRF-like_MADS-box"/>
</dbReference>
<dbReference type="Pfam" id="PF00319">
    <property type="entry name" value="SRF-TF"/>
    <property type="match status" value="1"/>
</dbReference>
<evidence type="ECO:0000256" key="5">
    <source>
        <dbReference type="ARBA" id="ARBA00023242"/>
    </source>
</evidence>
<dbReference type="GO" id="GO:0045944">
    <property type="term" value="P:positive regulation of transcription by RNA polymerase II"/>
    <property type="evidence" value="ECO:0007669"/>
    <property type="project" value="InterPro"/>
</dbReference>
<dbReference type="STRING" id="906689.A0A2I0W3U2"/>
<reference evidence="7 8" key="1">
    <citation type="journal article" date="2016" name="Sci. Rep.">
        <title>The Dendrobium catenatum Lindl. genome sequence provides insights into polysaccharide synthase, floral development and adaptive evolution.</title>
        <authorList>
            <person name="Zhang G.Q."/>
            <person name="Xu Q."/>
            <person name="Bian C."/>
            <person name="Tsai W.C."/>
            <person name="Yeh C.M."/>
            <person name="Liu K.W."/>
            <person name="Yoshida K."/>
            <person name="Zhang L.S."/>
            <person name="Chang S.B."/>
            <person name="Chen F."/>
            <person name="Shi Y."/>
            <person name="Su Y.Y."/>
            <person name="Zhang Y.Q."/>
            <person name="Chen L.J."/>
            <person name="Yin Y."/>
            <person name="Lin M."/>
            <person name="Huang H."/>
            <person name="Deng H."/>
            <person name="Wang Z.W."/>
            <person name="Zhu S.L."/>
            <person name="Zhao X."/>
            <person name="Deng C."/>
            <person name="Niu S.C."/>
            <person name="Huang J."/>
            <person name="Wang M."/>
            <person name="Liu G.H."/>
            <person name="Yang H.J."/>
            <person name="Xiao X.J."/>
            <person name="Hsiao Y.Y."/>
            <person name="Wu W.L."/>
            <person name="Chen Y.Y."/>
            <person name="Mitsuda N."/>
            <person name="Ohme-Takagi M."/>
            <person name="Luo Y.B."/>
            <person name="Van de Peer Y."/>
            <person name="Liu Z.J."/>
        </authorList>
    </citation>
    <scope>NUCLEOTIDE SEQUENCE [LARGE SCALE GENOMIC DNA]</scope>
    <source>
        <tissue evidence="7">The whole plant</tissue>
    </source>
</reference>
<proteinExistence type="predicted"/>
<feature type="domain" description="MADS-box" evidence="6">
    <location>
        <begin position="1"/>
        <end position="49"/>
    </location>
</feature>
<dbReference type="OrthoDB" id="678337at2759"/>
<evidence type="ECO:0000259" key="6">
    <source>
        <dbReference type="PROSITE" id="PS50066"/>
    </source>
</evidence>
<dbReference type="InterPro" id="IPR002100">
    <property type="entry name" value="TF_MADSbox"/>
</dbReference>
<keyword evidence="4" id="KW-0804">Transcription</keyword>
<evidence type="ECO:0000256" key="4">
    <source>
        <dbReference type="ARBA" id="ARBA00023163"/>
    </source>
</evidence>
<reference evidence="7 8" key="2">
    <citation type="journal article" date="2017" name="Nature">
        <title>The Apostasia genome and the evolution of orchids.</title>
        <authorList>
            <person name="Zhang G.Q."/>
            <person name="Liu K.W."/>
            <person name="Li Z."/>
            <person name="Lohaus R."/>
            <person name="Hsiao Y.Y."/>
            <person name="Niu S.C."/>
            <person name="Wang J.Y."/>
            <person name="Lin Y.C."/>
            <person name="Xu Q."/>
            <person name="Chen L.J."/>
            <person name="Yoshida K."/>
            <person name="Fujiwara S."/>
            <person name="Wang Z.W."/>
            <person name="Zhang Y.Q."/>
            <person name="Mitsuda N."/>
            <person name="Wang M."/>
            <person name="Liu G.H."/>
            <person name="Pecoraro L."/>
            <person name="Huang H.X."/>
            <person name="Xiao X.J."/>
            <person name="Lin M."/>
            <person name="Wu X.Y."/>
            <person name="Wu W.L."/>
            <person name="Chen Y.Y."/>
            <person name="Chang S.B."/>
            <person name="Sakamoto S."/>
            <person name="Ohme-Takagi M."/>
            <person name="Yagi M."/>
            <person name="Zeng S.J."/>
            <person name="Shen C.Y."/>
            <person name="Yeh C.M."/>
            <person name="Luo Y.B."/>
            <person name="Tsai W.C."/>
            <person name="Van de Peer Y."/>
            <person name="Liu Z.J."/>
        </authorList>
    </citation>
    <scope>NUCLEOTIDE SEQUENCE [LARGE SCALE GENOMIC DNA]</scope>
    <source>
        <tissue evidence="7">The whole plant</tissue>
    </source>
</reference>
<comment type="subcellular location">
    <subcellularLocation>
        <location evidence="1">Nucleus</location>
    </subcellularLocation>
</comment>
<accession>A0A2I0W3U2</accession>
<keyword evidence="8" id="KW-1185">Reference proteome</keyword>
<dbReference type="PANTHER" id="PTHR11945">
    <property type="entry name" value="MADS BOX PROTEIN"/>
    <property type="match status" value="1"/>
</dbReference>
<dbReference type="Proteomes" id="UP000233837">
    <property type="component" value="Unassembled WGS sequence"/>
</dbReference>
<dbReference type="GO" id="GO:0005634">
    <property type="term" value="C:nucleus"/>
    <property type="evidence" value="ECO:0007669"/>
    <property type="project" value="UniProtKB-SubCell"/>
</dbReference>
<dbReference type="GO" id="GO:0000981">
    <property type="term" value="F:DNA-binding transcription factor activity, RNA polymerase II-specific"/>
    <property type="evidence" value="ECO:0007669"/>
    <property type="project" value="InterPro"/>
</dbReference>
<evidence type="ECO:0000256" key="3">
    <source>
        <dbReference type="ARBA" id="ARBA00023125"/>
    </source>
</evidence>
<protein>
    <submittedName>
        <fullName evidence="7">Agamous-like MADS-box protein AGL80</fullName>
    </submittedName>
</protein>
<dbReference type="PRINTS" id="PR00404">
    <property type="entry name" value="MADSDOMAIN"/>
</dbReference>
<dbReference type="AlphaFoldDB" id="A0A2I0W3U2"/>
<dbReference type="SUPFAM" id="SSF55455">
    <property type="entry name" value="SRF-like"/>
    <property type="match status" value="1"/>
</dbReference>
<keyword evidence="3" id="KW-0238">DNA-binding</keyword>
<dbReference type="CDD" id="cd00266">
    <property type="entry name" value="MADS_SRF_like"/>
    <property type="match status" value="1"/>
</dbReference>
<dbReference type="PANTHER" id="PTHR11945:SF521">
    <property type="entry name" value="AGAMOUS-LIKE 48-RELATED"/>
    <property type="match status" value="1"/>
</dbReference>
<dbReference type="EMBL" id="KZ502938">
    <property type="protein sequence ID" value="PKU70336.1"/>
    <property type="molecule type" value="Genomic_DNA"/>
</dbReference>
<dbReference type="Gene3D" id="3.40.1810.10">
    <property type="entry name" value="Transcription factor, MADS-box"/>
    <property type="match status" value="1"/>
</dbReference>
<evidence type="ECO:0000313" key="7">
    <source>
        <dbReference type="EMBL" id="PKU70336.1"/>
    </source>
</evidence>
<dbReference type="GO" id="GO:0046983">
    <property type="term" value="F:protein dimerization activity"/>
    <property type="evidence" value="ECO:0007669"/>
    <property type="project" value="InterPro"/>
</dbReference>
<gene>
    <name evidence="7" type="primary">AGL80</name>
    <name evidence="7" type="ORF">MA16_Dca007087</name>
</gene>
<dbReference type="GO" id="GO:0000978">
    <property type="term" value="F:RNA polymerase II cis-regulatory region sequence-specific DNA binding"/>
    <property type="evidence" value="ECO:0007669"/>
    <property type="project" value="TreeGrafter"/>
</dbReference>